<keyword evidence="3" id="KW-1185">Reference proteome</keyword>
<evidence type="ECO:0000313" key="3">
    <source>
        <dbReference type="Proteomes" id="UP001379235"/>
    </source>
</evidence>
<dbReference type="RefSeq" id="WP_339965693.1">
    <property type="nucleotide sequence ID" value="NZ_JBBHJY010000002.1"/>
</dbReference>
<comment type="caution">
    <text evidence="2">The sequence shown here is derived from an EMBL/GenBank/DDBJ whole genome shotgun (WGS) entry which is preliminary data.</text>
</comment>
<evidence type="ECO:0008006" key="4">
    <source>
        <dbReference type="Google" id="ProtNLM"/>
    </source>
</evidence>
<organism evidence="2 3">
    <name type="scientific">Novosphingobium aquae</name>
    <dbReference type="NCBI Taxonomy" id="3133435"/>
    <lineage>
        <taxon>Bacteria</taxon>
        <taxon>Pseudomonadati</taxon>
        <taxon>Pseudomonadota</taxon>
        <taxon>Alphaproteobacteria</taxon>
        <taxon>Sphingomonadales</taxon>
        <taxon>Sphingomonadaceae</taxon>
        <taxon>Novosphingobium</taxon>
    </lineage>
</organism>
<name>A0ABU8S6M0_9SPHN</name>
<proteinExistence type="predicted"/>
<sequence>MDPFASKLAFSAAAAGAALMGALFPHPSYEAVAPARPWASSGAANAWQPASGQMFAQASETYSYSGALPSDRGPIDVYGAHGWRLAREREILVRQEAELQRAVAQAVWPKEEAPAVIEPQGEVAGVEVHRGSKPAEAGPIEPAESAEPLAEVSDE</sequence>
<gene>
    <name evidence="2" type="ORF">WG900_06505</name>
</gene>
<protein>
    <recommendedName>
        <fullName evidence="4">Secreted protein</fullName>
    </recommendedName>
</protein>
<feature type="region of interest" description="Disordered" evidence="1">
    <location>
        <begin position="118"/>
        <end position="155"/>
    </location>
</feature>
<accession>A0ABU8S6M0</accession>
<dbReference type="EMBL" id="JBBHJY010000002">
    <property type="protein sequence ID" value="MEJ6009566.1"/>
    <property type="molecule type" value="Genomic_DNA"/>
</dbReference>
<evidence type="ECO:0000313" key="2">
    <source>
        <dbReference type="EMBL" id="MEJ6009566.1"/>
    </source>
</evidence>
<evidence type="ECO:0000256" key="1">
    <source>
        <dbReference type="SAM" id="MobiDB-lite"/>
    </source>
</evidence>
<reference evidence="2 3" key="1">
    <citation type="submission" date="2024-03" db="EMBL/GenBank/DDBJ databases">
        <authorList>
            <person name="Jo J.-H."/>
        </authorList>
    </citation>
    <scope>NUCLEOTIDE SEQUENCE [LARGE SCALE GENOMIC DNA]</scope>
    <source>
        <strain evidence="2 3">AS3R-12</strain>
    </source>
</reference>
<dbReference type="Proteomes" id="UP001379235">
    <property type="component" value="Unassembled WGS sequence"/>
</dbReference>